<proteinExistence type="predicted"/>
<accession>A0A1Y5QBA5</accession>
<reference evidence="1" key="1">
    <citation type="submission" date="2016-03" db="EMBL/GenBank/DDBJ databases">
        <authorList>
            <person name="Ploux O."/>
        </authorList>
    </citation>
    <scope>NUCLEOTIDE SEQUENCE</scope>
    <source>
        <strain evidence="1">UC10</strain>
    </source>
</reference>
<evidence type="ECO:0000313" key="1">
    <source>
        <dbReference type="EMBL" id="SBV37434.1"/>
    </source>
</evidence>
<protein>
    <submittedName>
        <fullName evidence="1">Uncharacterized protein</fullName>
    </submittedName>
</protein>
<gene>
    <name evidence="1" type="ORF">STPYR_12364</name>
</gene>
<sequence>MGGQPVGVAAAGVQPDRPYLHGGPALQVLMLQTLPGAMPGRASDGATQDVMTQVRR</sequence>
<organism evidence="1">
    <name type="scientific">uncultured Stenotrophomonas sp</name>
    <dbReference type="NCBI Taxonomy" id="165438"/>
    <lineage>
        <taxon>Bacteria</taxon>
        <taxon>Pseudomonadati</taxon>
        <taxon>Pseudomonadota</taxon>
        <taxon>Gammaproteobacteria</taxon>
        <taxon>Lysobacterales</taxon>
        <taxon>Lysobacteraceae</taxon>
        <taxon>Stenotrophomonas</taxon>
        <taxon>environmental samples</taxon>
    </lineage>
</organism>
<dbReference type="AlphaFoldDB" id="A0A1Y5QBA5"/>
<name>A0A1Y5QBA5_9GAMM</name>
<dbReference type="EMBL" id="FLTS01000001">
    <property type="protein sequence ID" value="SBV37434.1"/>
    <property type="molecule type" value="Genomic_DNA"/>
</dbReference>